<evidence type="ECO:0000259" key="1">
    <source>
        <dbReference type="Pfam" id="PF12680"/>
    </source>
</evidence>
<dbReference type="InterPro" id="IPR037401">
    <property type="entry name" value="SnoaL-like"/>
</dbReference>
<comment type="caution">
    <text evidence="2">The sequence shown here is derived from an EMBL/GenBank/DDBJ whole genome shotgun (WGS) entry which is preliminary data.</text>
</comment>
<feature type="domain" description="SnoaL-like" evidence="1">
    <location>
        <begin position="9"/>
        <end position="117"/>
    </location>
</feature>
<keyword evidence="3" id="KW-1185">Reference proteome</keyword>
<reference evidence="2" key="1">
    <citation type="submission" date="2020-12" db="EMBL/GenBank/DDBJ databases">
        <title>The genome sequence of Inhella sp. 1Y17.</title>
        <authorList>
            <person name="Liu Y."/>
        </authorList>
    </citation>
    <scope>NUCLEOTIDE SEQUENCE</scope>
    <source>
        <strain evidence="2">1Y17</strain>
    </source>
</reference>
<evidence type="ECO:0000313" key="3">
    <source>
        <dbReference type="Proteomes" id="UP000613266"/>
    </source>
</evidence>
<proteinExistence type="predicted"/>
<accession>A0A931NIJ8</accession>
<protein>
    <submittedName>
        <fullName evidence="2">Nuclear transport factor 2 family protein</fullName>
    </submittedName>
</protein>
<dbReference type="PANTHER" id="PTHR41252">
    <property type="entry name" value="BLR2505 PROTEIN"/>
    <property type="match status" value="1"/>
</dbReference>
<dbReference type="RefSeq" id="WP_198113315.1">
    <property type="nucleotide sequence ID" value="NZ_JAEDAK010000022.1"/>
</dbReference>
<evidence type="ECO:0000313" key="2">
    <source>
        <dbReference type="EMBL" id="MBH9579421.1"/>
    </source>
</evidence>
<dbReference type="EMBL" id="JAEDAK010000022">
    <property type="protein sequence ID" value="MBH9579421.1"/>
    <property type="molecule type" value="Genomic_DNA"/>
</dbReference>
<dbReference type="Pfam" id="PF12680">
    <property type="entry name" value="SnoaL_2"/>
    <property type="match status" value="1"/>
</dbReference>
<name>A0A931NIJ8_9BURK</name>
<dbReference type="SUPFAM" id="SSF54427">
    <property type="entry name" value="NTF2-like"/>
    <property type="match status" value="1"/>
</dbReference>
<organism evidence="2 3">
    <name type="scientific">Inhella proteolytica</name>
    <dbReference type="NCBI Taxonomy" id="2795029"/>
    <lineage>
        <taxon>Bacteria</taxon>
        <taxon>Pseudomonadati</taxon>
        <taxon>Pseudomonadota</taxon>
        <taxon>Betaproteobacteria</taxon>
        <taxon>Burkholderiales</taxon>
        <taxon>Sphaerotilaceae</taxon>
        <taxon>Inhella</taxon>
    </lineage>
</organism>
<dbReference type="PANTHER" id="PTHR41252:SF1">
    <property type="entry name" value="BLR2505 PROTEIN"/>
    <property type="match status" value="1"/>
</dbReference>
<sequence>MSHPIETIQTVYAAFGRGDIAFILAQLAPDIAWEHWPNHSAHAAGVPWMKERQGPAGAQQFFELIAGFTFHRFDVQQILAGGNEVIGRVAIDVTLPNGRRVQDDEIHWFRFNQAGQIDAFRHYLDSAKHIEAAR</sequence>
<dbReference type="AlphaFoldDB" id="A0A931NIJ8"/>
<dbReference type="Gene3D" id="3.10.450.50">
    <property type="match status" value="1"/>
</dbReference>
<dbReference type="InterPro" id="IPR032710">
    <property type="entry name" value="NTF2-like_dom_sf"/>
</dbReference>
<dbReference type="Proteomes" id="UP000613266">
    <property type="component" value="Unassembled WGS sequence"/>
</dbReference>
<gene>
    <name evidence="2" type="ORF">I7X39_21190</name>
</gene>